<evidence type="ECO:0000313" key="1">
    <source>
        <dbReference type="EMBL" id="KAF2229441.1"/>
    </source>
</evidence>
<dbReference type="AlphaFoldDB" id="A0A6A6GUY7"/>
<accession>A0A6A6GUY7</accession>
<name>A0A6A6GUY7_VIRVR</name>
<proteinExistence type="predicted"/>
<protein>
    <submittedName>
        <fullName evidence="1">Uncharacterized protein</fullName>
    </submittedName>
</protein>
<organism evidence="1 2">
    <name type="scientific">Viridothelium virens</name>
    <name type="common">Speckled blister lichen</name>
    <name type="synonym">Trypethelium virens</name>
    <dbReference type="NCBI Taxonomy" id="1048519"/>
    <lineage>
        <taxon>Eukaryota</taxon>
        <taxon>Fungi</taxon>
        <taxon>Dikarya</taxon>
        <taxon>Ascomycota</taxon>
        <taxon>Pezizomycotina</taxon>
        <taxon>Dothideomycetes</taxon>
        <taxon>Dothideomycetes incertae sedis</taxon>
        <taxon>Trypetheliales</taxon>
        <taxon>Trypetheliaceae</taxon>
        <taxon>Viridothelium</taxon>
    </lineage>
</organism>
<dbReference type="EMBL" id="ML991863">
    <property type="protein sequence ID" value="KAF2229441.1"/>
    <property type="molecule type" value="Genomic_DNA"/>
</dbReference>
<evidence type="ECO:0000313" key="2">
    <source>
        <dbReference type="Proteomes" id="UP000800092"/>
    </source>
</evidence>
<reference evidence="1" key="1">
    <citation type="journal article" date="2020" name="Stud. Mycol.">
        <title>101 Dothideomycetes genomes: a test case for predicting lifestyles and emergence of pathogens.</title>
        <authorList>
            <person name="Haridas S."/>
            <person name="Albert R."/>
            <person name="Binder M."/>
            <person name="Bloem J."/>
            <person name="Labutti K."/>
            <person name="Salamov A."/>
            <person name="Andreopoulos B."/>
            <person name="Baker S."/>
            <person name="Barry K."/>
            <person name="Bills G."/>
            <person name="Bluhm B."/>
            <person name="Cannon C."/>
            <person name="Castanera R."/>
            <person name="Culley D."/>
            <person name="Daum C."/>
            <person name="Ezra D."/>
            <person name="Gonzalez J."/>
            <person name="Henrissat B."/>
            <person name="Kuo A."/>
            <person name="Liang C."/>
            <person name="Lipzen A."/>
            <person name="Lutzoni F."/>
            <person name="Magnuson J."/>
            <person name="Mondo S."/>
            <person name="Nolan M."/>
            <person name="Ohm R."/>
            <person name="Pangilinan J."/>
            <person name="Park H.-J."/>
            <person name="Ramirez L."/>
            <person name="Alfaro M."/>
            <person name="Sun H."/>
            <person name="Tritt A."/>
            <person name="Yoshinaga Y."/>
            <person name="Zwiers L.-H."/>
            <person name="Turgeon B."/>
            <person name="Goodwin S."/>
            <person name="Spatafora J."/>
            <person name="Crous P."/>
            <person name="Grigoriev I."/>
        </authorList>
    </citation>
    <scope>NUCLEOTIDE SEQUENCE</scope>
    <source>
        <strain evidence="1">Tuck. ex Michener</strain>
    </source>
</reference>
<gene>
    <name evidence="1" type="ORF">EV356DRAFT_571118</name>
</gene>
<sequence>MEKLTRVSSAFNQLPLHGIDLNQQARDAAASIIIKYGLQDAFAIAALHRHRLLPEGHIMVSSWGPHYDRYWTRSSKLTAFNEHDFDPTKFALDGDDWLPIDYQCKSSVGLKEAPSQFWRELQECVKSWCTEKALGIQRIHDGHYVEYQEEDGEMSIKANHVEIDKEYLMPTAWAVQPLKDGSITYTEIMHCPRRDPNDPKSHIGPVP</sequence>
<keyword evidence="2" id="KW-1185">Reference proteome</keyword>
<dbReference type="Proteomes" id="UP000800092">
    <property type="component" value="Unassembled WGS sequence"/>
</dbReference>